<dbReference type="PANTHER" id="PTHR10837:SF11">
    <property type="entry name" value="PROTEIN-ARGININE DEIMINASE TYPE-1"/>
    <property type="match status" value="1"/>
</dbReference>
<dbReference type="Pfam" id="PF08526">
    <property type="entry name" value="PAD_N"/>
    <property type="match status" value="1"/>
</dbReference>
<dbReference type="KEGG" id="xtr:116412400"/>
<dbReference type="AlphaFoldDB" id="A0A8J1K176"/>
<dbReference type="OrthoDB" id="5102063at2759"/>
<dbReference type="GeneID" id="116412400"/>
<dbReference type="GO" id="GO:0005509">
    <property type="term" value="F:calcium ion binding"/>
    <property type="evidence" value="ECO:0007669"/>
    <property type="project" value="InterPro"/>
</dbReference>
<evidence type="ECO:0000313" key="2">
    <source>
        <dbReference type="Proteomes" id="UP000008143"/>
    </source>
</evidence>
<feature type="domain" description="Protein-arginine deiminase (PAD) N-terminal" evidence="1">
    <location>
        <begin position="3"/>
        <end position="111"/>
    </location>
</feature>
<name>A0A8J1K176_XENTR</name>
<dbReference type="RefSeq" id="XP_031762446.1">
    <property type="nucleotide sequence ID" value="XM_031906586.1"/>
</dbReference>
<dbReference type="SUPFAM" id="SSF49503">
    <property type="entry name" value="Cupredoxins"/>
    <property type="match status" value="1"/>
</dbReference>
<evidence type="ECO:0000313" key="3">
    <source>
        <dbReference type="RefSeq" id="XP_031762446.1"/>
    </source>
</evidence>
<sequence length="189" mass="20322">MAQRSIATSYRAPTYDVCVVGQELTLDIYREVPGGAEYFEVLGTPPIDVTLICPSNQAEKPQKGVKLPLNQSAGIVVSPRRVSAALYDMKVRVSYYGRKGNGVGTALLYLTCVWVSLDVDVKRVGTVSRGVKDKVSESSLSACLSLCVSLSLSFSTSLYVSISPWDMGVGATGDRGDTIGQLRPRPTRP</sequence>
<gene>
    <name evidence="3 4" type="primary">LOC116412400</name>
</gene>
<reference evidence="3" key="1">
    <citation type="submission" date="2025-08" db="UniProtKB">
        <authorList>
            <consortium name="RefSeq"/>
        </authorList>
    </citation>
    <scope>IDENTIFICATION</scope>
    <source>
        <strain evidence="3">Nigerian</strain>
        <tissue evidence="3">Liver and blood</tissue>
    </source>
</reference>
<dbReference type="InterPro" id="IPR008972">
    <property type="entry name" value="Cupredoxin"/>
</dbReference>
<dbReference type="PANTHER" id="PTHR10837">
    <property type="entry name" value="PEPTIDYLARGININE DEIMINASE"/>
    <property type="match status" value="1"/>
</dbReference>
<keyword evidence="2" id="KW-1185">Reference proteome</keyword>
<dbReference type="InterPro" id="IPR013732">
    <property type="entry name" value="PAD_N"/>
</dbReference>
<dbReference type="GO" id="GO:0004668">
    <property type="term" value="F:protein-arginine deiminase activity"/>
    <property type="evidence" value="ECO:0007669"/>
    <property type="project" value="InterPro"/>
</dbReference>
<dbReference type="Gene3D" id="2.60.40.1860">
    <property type="entry name" value="Protein-arginine deiminase, N-terminal domain"/>
    <property type="match status" value="1"/>
</dbReference>
<dbReference type="Xenbase" id="XB-GENE-29098723">
    <property type="gene designation" value="LOC116412400"/>
</dbReference>
<dbReference type="InterPro" id="IPR038685">
    <property type="entry name" value="PAD_N_sf"/>
</dbReference>
<dbReference type="InterPro" id="IPR004303">
    <property type="entry name" value="PAD"/>
</dbReference>
<accession>A0A8J1K176</accession>
<protein>
    <submittedName>
        <fullName evidence="3">Protein-arginine deiminase type-1-like</fullName>
    </submittedName>
</protein>
<dbReference type="GO" id="GO:0005737">
    <property type="term" value="C:cytoplasm"/>
    <property type="evidence" value="ECO:0007669"/>
    <property type="project" value="InterPro"/>
</dbReference>
<evidence type="ECO:0000259" key="1">
    <source>
        <dbReference type="Pfam" id="PF08526"/>
    </source>
</evidence>
<dbReference type="AGR" id="Xenbase:XB-GENE-29098723"/>
<evidence type="ECO:0000313" key="4">
    <source>
        <dbReference type="Xenbase" id="XB-GENE-29098723"/>
    </source>
</evidence>
<organism evidence="2 3">
    <name type="scientific">Xenopus tropicalis</name>
    <name type="common">Western clawed frog</name>
    <name type="synonym">Silurana tropicalis</name>
    <dbReference type="NCBI Taxonomy" id="8364"/>
    <lineage>
        <taxon>Eukaryota</taxon>
        <taxon>Metazoa</taxon>
        <taxon>Chordata</taxon>
        <taxon>Craniata</taxon>
        <taxon>Vertebrata</taxon>
        <taxon>Euteleostomi</taxon>
        <taxon>Amphibia</taxon>
        <taxon>Batrachia</taxon>
        <taxon>Anura</taxon>
        <taxon>Pipoidea</taxon>
        <taxon>Pipidae</taxon>
        <taxon>Xenopodinae</taxon>
        <taxon>Xenopus</taxon>
        <taxon>Silurana</taxon>
    </lineage>
</organism>
<proteinExistence type="predicted"/>
<dbReference type="Proteomes" id="UP000008143">
    <property type="component" value="Chromosome 7"/>
</dbReference>